<evidence type="ECO:0000259" key="6">
    <source>
        <dbReference type="Pfam" id="PF25967"/>
    </source>
</evidence>
<dbReference type="Gene3D" id="2.40.50.100">
    <property type="match status" value="1"/>
</dbReference>
<accession>A0A381DKK0</accession>
<dbReference type="Pfam" id="PF25876">
    <property type="entry name" value="HH_MFP_RND"/>
    <property type="match status" value="1"/>
</dbReference>
<sequence>MSRNIKFILLFVFAFFVIGCEKEQPKQDKQKQSKPPMEVSIYTAKSDNIPISFEFPARITSKQDVMVVAKVPGTLQEQYFKAGDKVKKGDKLFLIEPDKYEAAKLSAQASLEVANADFKRAELEYNRAKNLKNNNAISQKEFDAAVSTYGITKAQIQSAKANLKNADIDLSYTEVRAPFDGILGDPLVDVGSYVNLSSANLVRLTKLNPIDVDFAISEIDSLNINQNLDSKQWQQVGNKANLKVGDNIYSGKVTFIDKVVDNKTGTISAKAEFDNNQSNLLPGSYGRIKMEGFYEKNGYKIPSIALQQDEIGPYVYIIKEDKVSKSYVKMVSQNSNEVIIRDGLNDGDKIIIDNFKKISVGASVVEAKENK</sequence>
<dbReference type="NCBIfam" id="TIGR01730">
    <property type="entry name" value="RND_mfp"/>
    <property type="match status" value="1"/>
</dbReference>
<dbReference type="InterPro" id="IPR006143">
    <property type="entry name" value="RND_pump_MFP"/>
</dbReference>
<comment type="subcellular location">
    <subcellularLocation>
        <location evidence="1">Cell envelope</location>
    </subcellularLocation>
</comment>
<dbReference type="GeneID" id="93089987"/>
<dbReference type="InterPro" id="IPR058624">
    <property type="entry name" value="MdtA-like_HH"/>
</dbReference>
<dbReference type="RefSeq" id="WP_089181892.1">
    <property type="nucleotide sequence ID" value="NZ_CP043427.1"/>
</dbReference>
<dbReference type="GO" id="GO:0046677">
    <property type="term" value="P:response to antibiotic"/>
    <property type="evidence" value="ECO:0007669"/>
    <property type="project" value="TreeGrafter"/>
</dbReference>
<proteinExistence type="inferred from homology"/>
<dbReference type="InterPro" id="IPR058627">
    <property type="entry name" value="MdtA-like_C"/>
</dbReference>
<name>A0A381DKK0_9BACT</name>
<dbReference type="SUPFAM" id="SSF111369">
    <property type="entry name" value="HlyD-like secretion proteins"/>
    <property type="match status" value="1"/>
</dbReference>
<dbReference type="AlphaFoldDB" id="A0A381DKK0"/>
<evidence type="ECO:0000259" key="4">
    <source>
        <dbReference type="Pfam" id="PF25917"/>
    </source>
</evidence>
<dbReference type="Pfam" id="PF25967">
    <property type="entry name" value="RND-MFP_C"/>
    <property type="match status" value="1"/>
</dbReference>
<evidence type="ECO:0000259" key="5">
    <source>
        <dbReference type="Pfam" id="PF25944"/>
    </source>
</evidence>
<protein>
    <submittedName>
        <fullName evidence="7">CmeA</fullName>
    </submittedName>
</protein>
<dbReference type="Pfam" id="PF25944">
    <property type="entry name" value="Beta-barrel_RND"/>
    <property type="match status" value="1"/>
</dbReference>
<dbReference type="GO" id="GO:0030313">
    <property type="term" value="C:cell envelope"/>
    <property type="evidence" value="ECO:0007669"/>
    <property type="project" value="UniProtKB-SubCell"/>
</dbReference>
<dbReference type="InterPro" id="IPR058626">
    <property type="entry name" value="MdtA-like_b-barrel"/>
</dbReference>
<evidence type="ECO:0000259" key="3">
    <source>
        <dbReference type="Pfam" id="PF25876"/>
    </source>
</evidence>
<reference evidence="7 8" key="1">
    <citation type="submission" date="2018-06" db="EMBL/GenBank/DDBJ databases">
        <authorList>
            <consortium name="Pathogen Informatics"/>
            <person name="Doyle S."/>
        </authorList>
    </citation>
    <scope>NUCLEOTIDE SEQUENCE [LARGE SCALE GENOMIC DNA]</scope>
    <source>
        <strain evidence="7 8">NCTC12475</strain>
    </source>
</reference>
<feature type="domain" description="Multidrug resistance protein MdtA-like barrel-sandwich hybrid" evidence="4">
    <location>
        <begin position="65"/>
        <end position="197"/>
    </location>
</feature>
<feature type="domain" description="Multidrug resistance protein MdtA-like alpha-helical hairpin" evidence="3">
    <location>
        <begin position="105"/>
        <end position="173"/>
    </location>
</feature>
<comment type="similarity">
    <text evidence="2">Belongs to the membrane fusion protein (MFP) (TC 8.A.1) family.</text>
</comment>
<evidence type="ECO:0000313" key="7">
    <source>
        <dbReference type="EMBL" id="SUX11120.1"/>
    </source>
</evidence>
<dbReference type="Gene3D" id="2.40.420.20">
    <property type="match status" value="1"/>
</dbReference>
<dbReference type="InterPro" id="IPR058625">
    <property type="entry name" value="MdtA-like_BSH"/>
</dbReference>
<dbReference type="OrthoDB" id="9772050at2"/>
<evidence type="ECO:0000256" key="1">
    <source>
        <dbReference type="ARBA" id="ARBA00004196"/>
    </source>
</evidence>
<evidence type="ECO:0000256" key="2">
    <source>
        <dbReference type="ARBA" id="ARBA00009477"/>
    </source>
</evidence>
<dbReference type="PROSITE" id="PS51257">
    <property type="entry name" value="PROKAR_LIPOPROTEIN"/>
    <property type="match status" value="1"/>
</dbReference>
<keyword evidence="8" id="KW-1185">Reference proteome</keyword>
<organism evidence="7 8">
    <name type="scientific">Campylobacter sputorum subsp. sputorum</name>
    <dbReference type="NCBI Taxonomy" id="32024"/>
    <lineage>
        <taxon>Bacteria</taxon>
        <taxon>Pseudomonadati</taxon>
        <taxon>Campylobacterota</taxon>
        <taxon>Epsilonproteobacteria</taxon>
        <taxon>Campylobacterales</taxon>
        <taxon>Campylobacteraceae</taxon>
        <taxon>Campylobacter</taxon>
    </lineage>
</organism>
<dbReference type="GO" id="GO:0005886">
    <property type="term" value="C:plasma membrane"/>
    <property type="evidence" value="ECO:0007669"/>
    <property type="project" value="TreeGrafter"/>
</dbReference>
<gene>
    <name evidence="7" type="primary">mdtE</name>
    <name evidence="7" type="ORF">NCTC12475_01335</name>
</gene>
<dbReference type="Gene3D" id="2.40.30.170">
    <property type="match status" value="1"/>
</dbReference>
<evidence type="ECO:0000313" key="8">
    <source>
        <dbReference type="Proteomes" id="UP000254920"/>
    </source>
</evidence>
<dbReference type="Pfam" id="PF25917">
    <property type="entry name" value="BSH_RND"/>
    <property type="match status" value="1"/>
</dbReference>
<dbReference type="STRING" id="32024.GCA_000788295_01637"/>
<feature type="domain" description="Multidrug resistance protein MdtA-like beta-barrel" evidence="5">
    <location>
        <begin position="209"/>
        <end position="291"/>
    </location>
</feature>
<dbReference type="PANTHER" id="PTHR30158">
    <property type="entry name" value="ACRA/E-RELATED COMPONENT OF DRUG EFFLUX TRANSPORTER"/>
    <property type="match status" value="1"/>
</dbReference>
<dbReference type="Gene3D" id="1.10.287.470">
    <property type="entry name" value="Helix hairpin bin"/>
    <property type="match status" value="1"/>
</dbReference>
<dbReference type="EMBL" id="UFVD01000001">
    <property type="protein sequence ID" value="SUX11120.1"/>
    <property type="molecule type" value="Genomic_DNA"/>
</dbReference>
<feature type="domain" description="Multidrug resistance protein MdtA-like C-terminal permuted SH3" evidence="6">
    <location>
        <begin position="301"/>
        <end position="356"/>
    </location>
</feature>
<dbReference type="GO" id="GO:0022857">
    <property type="term" value="F:transmembrane transporter activity"/>
    <property type="evidence" value="ECO:0007669"/>
    <property type="project" value="InterPro"/>
</dbReference>
<dbReference type="Proteomes" id="UP000254920">
    <property type="component" value="Unassembled WGS sequence"/>
</dbReference>